<dbReference type="RefSeq" id="WP_255027487.1">
    <property type="nucleotide sequence ID" value="NZ_JANDHW010000007.1"/>
</dbReference>
<evidence type="ECO:0000256" key="1">
    <source>
        <dbReference type="SAM" id="Phobius"/>
    </source>
</evidence>
<dbReference type="PANTHER" id="PTHR33371:SF4">
    <property type="entry name" value="INTERMEMBRANE PHOSPHOLIPID TRANSPORT SYSTEM BINDING PROTEIN MLAD"/>
    <property type="match status" value="1"/>
</dbReference>
<dbReference type="InterPro" id="IPR003399">
    <property type="entry name" value="Mce/MlaD"/>
</dbReference>
<evidence type="ECO:0000313" key="4">
    <source>
        <dbReference type="Proteomes" id="UP001205603"/>
    </source>
</evidence>
<sequence length="298" mass="32949">MKKIFTKEVMIGLSVVVSIAMLVVIINFLKGINLMKPANYYYIEYKNVTGLTVSTPVVIDGFKVGLVRSIEYNYENPGSVIVEISLDNKLKVPTGSRAVLKVDFLGTATIDLLLNKYVSSNHKAGDRLIGENAPDMLGNIQNEVLPALTQMLPKIDSILTNLQTLVSDPALQSSIRHFNNITANLEVSSRKINYVLDNDVPSLMNDVKGVAHNLNDFSVQLGELKLADTKASVDSTIQNLNTITQKLNRTDNTMGLLLNDKSLYKGLVTTVNSADSLLNDLRLHPKRYVHFSLFGRKN</sequence>
<proteinExistence type="predicted"/>
<keyword evidence="1" id="KW-1133">Transmembrane helix</keyword>
<dbReference type="EMBL" id="JANDHW010000007">
    <property type="protein sequence ID" value="MCP9612221.1"/>
    <property type="molecule type" value="Genomic_DNA"/>
</dbReference>
<protein>
    <submittedName>
        <fullName evidence="3">MlaD family protein</fullName>
    </submittedName>
</protein>
<organism evidence="3 4">
    <name type="scientific">Coprobacter tertius</name>
    <dbReference type="NCBI Taxonomy" id="2944915"/>
    <lineage>
        <taxon>Bacteria</taxon>
        <taxon>Pseudomonadati</taxon>
        <taxon>Bacteroidota</taxon>
        <taxon>Bacteroidia</taxon>
        <taxon>Bacteroidales</taxon>
        <taxon>Barnesiellaceae</taxon>
        <taxon>Coprobacter</taxon>
    </lineage>
</organism>
<accession>A0ABT1MK34</accession>
<feature type="transmembrane region" description="Helical" evidence="1">
    <location>
        <begin position="9"/>
        <end position="29"/>
    </location>
</feature>
<dbReference type="Pfam" id="PF02470">
    <property type="entry name" value="MlaD"/>
    <property type="match status" value="1"/>
</dbReference>
<evidence type="ECO:0000259" key="2">
    <source>
        <dbReference type="Pfam" id="PF02470"/>
    </source>
</evidence>
<keyword evidence="1" id="KW-0472">Membrane</keyword>
<keyword evidence="1" id="KW-0812">Transmembrane</keyword>
<comment type="caution">
    <text evidence="3">The sequence shown here is derived from an EMBL/GenBank/DDBJ whole genome shotgun (WGS) entry which is preliminary data.</text>
</comment>
<reference evidence="3 4" key="1">
    <citation type="submission" date="2022-07" db="EMBL/GenBank/DDBJ databases">
        <title>Fecal culturing of patients with breast cancer.</title>
        <authorList>
            <person name="Teng N.M.Y."/>
            <person name="Kiu R."/>
            <person name="Evans R."/>
            <person name="Baker D.J."/>
            <person name="Zenner C."/>
            <person name="Robinson S.D."/>
            <person name="Hall L.J."/>
        </authorList>
    </citation>
    <scope>NUCLEOTIDE SEQUENCE [LARGE SCALE GENOMIC DNA]</scope>
    <source>
        <strain evidence="3 4">LH1063</strain>
    </source>
</reference>
<dbReference type="Proteomes" id="UP001205603">
    <property type="component" value="Unassembled WGS sequence"/>
</dbReference>
<dbReference type="PANTHER" id="PTHR33371">
    <property type="entry name" value="INTERMEMBRANE PHOSPHOLIPID TRANSPORT SYSTEM BINDING PROTEIN MLAD-RELATED"/>
    <property type="match status" value="1"/>
</dbReference>
<dbReference type="InterPro" id="IPR052336">
    <property type="entry name" value="MlaD_Phospholipid_Transporter"/>
</dbReference>
<feature type="domain" description="Mce/MlaD" evidence="2">
    <location>
        <begin position="38"/>
        <end position="111"/>
    </location>
</feature>
<keyword evidence="4" id="KW-1185">Reference proteome</keyword>
<gene>
    <name evidence="3" type="ORF">NMU02_08965</name>
</gene>
<name>A0ABT1MK34_9BACT</name>
<evidence type="ECO:0000313" key="3">
    <source>
        <dbReference type="EMBL" id="MCP9612221.1"/>
    </source>
</evidence>